<feature type="compositionally biased region" description="Polar residues" evidence="1">
    <location>
        <begin position="251"/>
        <end position="265"/>
    </location>
</feature>
<accession>A0AAE0ZTJ7</accession>
<dbReference type="Proteomes" id="UP001283361">
    <property type="component" value="Unassembled WGS sequence"/>
</dbReference>
<name>A0AAE0ZTJ7_9GAST</name>
<sequence length="265" mass="29550">MPPSGQMLHWYQVTGPIAMDFLSFPRHTIALKDLHNGSIGDEKDENSTIHRLAEHLFLSVEEGEASKGVRGTHSKRRLLVPVNDSVRQDAHCPALECLKPELFSSTCSESKTLLSLQFYFTLLTPSPLFLHLPPTLQREKTINGDALLRTELTAVNGLETSTSAHQRIAREELGRYSRLGTPLTKLAIYSWFLLLNCSAAPNTMQTLARLFTGYNSYILQCCGFLMVWSVNILLDNSSSVSTQRRGRPSCETHTACSDQTLESLP</sequence>
<reference evidence="2" key="1">
    <citation type="journal article" date="2023" name="G3 (Bethesda)">
        <title>A reference genome for the long-term kleptoplast-retaining sea slug Elysia crispata morphotype clarki.</title>
        <authorList>
            <person name="Eastman K.E."/>
            <person name="Pendleton A.L."/>
            <person name="Shaikh M.A."/>
            <person name="Suttiyut T."/>
            <person name="Ogas R."/>
            <person name="Tomko P."/>
            <person name="Gavelis G."/>
            <person name="Widhalm J.R."/>
            <person name="Wisecaver J.H."/>
        </authorList>
    </citation>
    <scope>NUCLEOTIDE SEQUENCE</scope>
    <source>
        <strain evidence="2">ECLA1</strain>
    </source>
</reference>
<evidence type="ECO:0000256" key="1">
    <source>
        <dbReference type="SAM" id="MobiDB-lite"/>
    </source>
</evidence>
<organism evidence="2 3">
    <name type="scientific">Elysia crispata</name>
    <name type="common">lettuce slug</name>
    <dbReference type="NCBI Taxonomy" id="231223"/>
    <lineage>
        <taxon>Eukaryota</taxon>
        <taxon>Metazoa</taxon>
        <taxon>Spiralia</taxon>
        <taxon>Lophotrochozoa</taxon>
        <taxon>Mollusca</taxon>
        <taxon>Gastropoda</taxon>
        <taxon>Heterobranchia</taxon>
        <taxon>Euthyneura</taxon>
        <taxon>Panpulmonata</taxon>
        <taxon>Sacoglossa</taxon>
        <taxon>Placobranchoidea</taxon>
        <taxon>Plakobranchidae</taxon>
        <taxon>Elysia</taxon>
    </lineage>
</organism>
<proteinExistence type="predicted"/>
<protein>
    <submittedName>
        <fullName evidence="2">Uncharacterized protein</fullName>
    </submittedName>
</protein>
<evidence type="ECO:0000313" key="2">
    <source>
        <dbReference type="EMBL" id="KAK3775373.1"/>
    </source>
</evidence>
<gene>
    <name evidence="2" type="ORF">RRG08_010571</name>
</gene>
<keyword evidence="3" id="KW-1185">Reference proteome</keyword>
<dbReference type="EMBL" id="JAWDGP010003341">
    <property type="protein sequence ID" value="KAK3775373.1"/>
    <property type="molecule type" value="Genomic_DNA"/>
</dbReference>
<comment type="caution">
    <text evidence="2">The sequence shown here is derived from an EMBL/GenBank/DDBJ whole genome shotgun (WGS) entry which is preliminary data.</text>
</comment>
<feature type="region of interest" description="Disordered" evidence="1">
    <location>
        <begin position="240"/>
        <end position="265"/>
    </location>
</feature>
<dbReference type="AlphaFoldDB" id="A0AAE0ZTJ7"/>
<evidence type="ECO:0000313" key="3">
    <source>
        <dbReference type="Proteomes" id="UP001283361"/>
    </source>
</evidence>